<reference evidence="1" key="2">
    <citation type="submission" date="2024-06" db="UniProtKB">
        <authorList>
            <consortium name="EnsemblMetazoa"/>
        </authorList>
    </citation>
    <scope>IDENTIFICATION</scope>
</reference>
<dbReference type="Gene3D" id="3.30.420.40">
    <property type="match status" value="1"/>
</dbReference>
<dbReference type="SUPFAM" id="SSF53067">
    <property type="entry name" value="Actin-like ATPase domain"/>
    <property type="match status" value="1"/>
</dbReference>
<dbReference type="GeneID" id="105312886"/>
<dbReference type="KEGG" id="aqu:105312886"/>
<sequence length="189" mass="21604">MALSKGPMEPLFRAEKIQRAPPVLQESKCIAAIDFGTSSLSVAYTTPTTQGVPKVVPLHKTYERVPNAILIEKDQNEQCRVTGIGHEAQSMYSDLQEDAQNFIYFERIKKLLERDNSLDRTTEVSSFTGGSYYLIEVIAFILTHLKEKLLTDHLRGDYRPTDFDWVITVPAIWKTRARRMMREAAYMVS</sequence>
<proteinExistence type="predicted"/>
<evidence type="ECO:0000313" key="1">
    <source>
        <dbReference type="EnsemblMetazoa" id="XP_019852566.1"/>
    </source>
</evidence>
<dbReference type="InterPro" id="IPR043129">
    <property type="entry name" value="ATPase_NBD"/>
</dbReference>
<keyword evidence="2" id="KW-1185">Reference proteome</keyword>
<dbReference type="Proteomes" id="UP000007879">
    <property type="component" value="Unassembled WGS sequence"/>
</dbReference>
<dbReference type="PANTHER" id="PTHR14187:SF5">
    <property type="entry name" value="HEAT SHOCK 70 KDA PROTEIN 12A"/>
    <property type="match status" value="1"/>
</dbReference>
<evidence type="ECO:0000313" key="2">
    <source>
        <dbReference type="Proteomes" id="UP000007879"/>
    </source>
</evidence>
<dbReference type="PANTHER" id="PTHR14187">
    <property type="entry name" value="ALPHA KINASE/ELONGATION FACTOR 2 KINASE"/>
    <property type="match status" value="1"/>
</dbReference>
<dbReference type="AlphaFoldDB" id="A0AAN0J753"/>
<protein>
    <submittedName>
        <fullName evidence="1">Uncharacterized protein</fullName>
    </submittedName>
</protein>
<dbReference type="EnsemblMetazoa" id="XM_019997007.1">
    <property type="protein sequence ID" value="XP_019852566.1"/>
    <property type="gene ID" value="LOC105312886"/>
</dbReference>
<reference evidence="2" key="1">
    <citation type="journal article" date="2010" name="Nature">
        <title>The Amphimedon queenslandica genome and the evolution of animal complexity.</title>
        <authorList>
            <person name="Srivastava M."/>
            <person name="Simakov O."/>
            <person name="Chapman J."/>
            <person name="Fahey B."/>
            <person name="Gauthier M.E."/>
            <person name="Mitros T."/>
            <person name="Richards G.S."/>
            <person name="Conaco C."/>
            <person name="Dacre M."/>
            <person name="Hellsten U."/>
            <person name="Larroux C."/>
            <person name="Putnam N.H."/>
            <person name="Stanke M."/>
            <person name="Adamska M."/>
            <person name="Darling A."/>
            <person name="Degnan S.M."/>
            <person name="Oakley T.H."/>
            <person name="Plachetzki D.C."/>
            <person name="Zhai Y."/>
            <person name="Adamski M."/>
            <person name="Calcino A."/>
            <person name="Cummins S.F."/>
            <person name="Goodstein D.M."/>
            <person name="Harris C."/>
            <person name="Jackson D.J."/>
            <person name="Leys S.P."/>
            <person name="Shu S."/>
            <person name="Woodcroft B.J."/>
            <person name="Vervoort M."/>
            <person name="Kosik K.S."/>
            <person name="Manning G."/>
            <person name="Degnan B.M."/>
            <person name="Rokhsar D.S."/>
        </authorList>
    </citation>
    <scope>NUCLEOTIDE SEQUENCE [LARGE SCALE GENOMIC DNA]</scope>
</reference>
<name>A0AAN0J753_AMPQE</name>
<organism evidence="1 2">
    <name type="scientific">Amphimedon queenslandica</name>
    <name type="common">Sponge</name>
    <dbReference type="NCBI Taxonomy" id="400682"/>
    <lineage>
        <taxon>Eukaryota</taxon>
        <taxon>Metazoa</taxon>
        <taxon>Porifera</taxon>
        <taxon>Demospongiae</taxon>
        <taxon>Heteroscleromorpha</taxon>
        <taxon>Haplosclerida</taxon>
        <taxon>Niphatidae</taxon>
        <taxon>Amphimedon</taxon>
    </lineage>
</organism>
<accession>A0AAN0J753</accession>
<dbReference type="RefSeq" id="XP_019852566.1">
    <property type="nucleotide sequence ID" value="XM_019997007.1"/>
</dbReference>